<sequence>MSDELSLFGDDDPARPQPPESAPAPIADWQVDLLRKTLDARGLTAMGDRQNAIELASGRSVDSLRALTHEEALRALAVLGRQATVGRGDRSAWDDRETDTWIDRL</sequence>
<dbReference type="Proteomes" id="UP000433406">
    <property type="component" value="Unassembled WGS sequence"/>
</dbReference>
<evidence type="ECO:0000313" key="1">
    <source>
        <dbReference type="EMBL" id="MTB97311.1"/>
    </source>
</evidence>
<dbReference type="EMBL" id="WLCI01000021">
    <property type="protein sequence ID" value="MTB97311.1"/>
    <property type="molecule type" value="Genomic_DNA"/>
</dbReference>
<reference evidence="1 2" key="1">
    <citation type="submission" date="2019-10" db="EMBL/GenBank/DDBJ databases">
        <title>Nocardioides novel species isolated from the excrement of Marmot.</title>
        <authorList>
            <person name="Zhang G."/>
        </authorList>
    </citation>
    <scope>NUCLEOTIDE SEQUENCE [LARGE SCALE GENOMIC DNA]</scope>
    <source>
        <strain evidence="2">zg-579</strain>
    </source>
</reference>
<comment type="caution">
    <text evidence="1">The sequence shown here is derived from an EMBL/GenBank/DDBJ whole genome shotgun (WGS) entry which is preliminary data.</text>
</comment>
<protein>
    <submittedName>
        <fullName evidence="1">Uncharacterized protein</fullName>
    </submittedName>
</protein>
<dbReference type="AlphaFoldDB" id="A0A6I3JGL9"/>
<proteinExistence type="predicted"/>
<gene>
    <name evidence="1" type="ORF">GGQ22_19785</name>
</gene>
<evidence type="ECO:0000313" key="2">
    <source>
        <dbReference type="Proteomes" id="UP000433406"/>
    </source>
</evidence>
<dbReference type="RefSeq" id="WP_154617179.1">
    <property type="nucleotide sequence ID" value="NZ_CP053660.1"/>
</dbReference>
<keyword evidence="2" id="KW-1185">Reference proteome</keyword>
<organism evidence="1 2">
    <name type="scientific">Nocardioides marmotae</name>
    <dbReference type="NCBI Taxonomy" id="2663857"/>
    <lineage>
        <taxon>Bacteria</taxon>
        <taxon>Bacillati</taxon>
        <taxon>Actinomycetota</taxon>
        <taxon>Actinomycetes</taxon>
        <taxon>Propionibacteriales</taxon>
        <taxon>Nocardioidaceae</taxon>
        <taxon>Nocardioides</taxon>
    </lineage>
</organism>
<name>A0A6I3JGL9_9ACTN</name>
<accession>A0A6I3JGL9</accession>